<dbReference type="PANTHER" id="PTHR31789:SF1">
    <property type="entry name" value="OS05G0482600 PROTEIN"/>
    <property type="match status" value="1"/>
</dbReference>
<dbReference type="PANTHER" id="PTHR31789">
    <property type="entry name" value="OS05G0482600 PROTEIN"/>
    <property type="match status" value="1"/>
</dbReference>
<evidence type="ECO:0000256" key="1">
    <source>
        <dbReference type="SAM" id="MobiDB-lite"/>
    </source>
</evidence>
<dbReference type="InterPro" id="IPR057221">
    <property type="entry name" value="DUF7899"/>
</dbReference>
<dbReference type="AlphaFoldDB" id="A0A811NMA5"/>
<dbReference type="Pfam" id="PF25463">
    <property type="entry name" value="DUF7899"/>
    <property type="match status" value="1"/>
</dbReference>
<organism evidence="2 3">
    <name type="scientific">Miscanthus lutarioriparius</name>
    <dbReference type="NCBI Taxonomy" id="422564"/>
    <lineage>
        <taxon>Eukaryota</taxon>
        <taxon>Viridiplantae</taxon>
        <taxon>Streptophyta</taxon>
        <taxon>Embryophyta</taxon>
        <taxon>Tracheophyta</taxon>
        <taxon>Spermatophyta</taxon>
        <taxon>Magnoliopsida</taxon>
        <taxon>Liliopsida</taxon>
        <taxon>Poales</taxon>
        <taxon>Poaceae</taxon>
        <taxon>PACMAD clade</taxon>
        <taxon>Panicoideae</taxon>
        <taxon>Andropogonodae</taxon>
        <taxon>Andropogoneae</taxon>
        <taxon>Saccharinae</taxon>
        <taxon>Miscanthus</taxon>
    </lineage>
</organism>
<keyword evidence="3" id="KW-1185">Reference proteome</keyword>
<dbReference type="Proteomes" id="UP000604825">
    <property type="component" value="Unassembled WGS sequence"/>
</dbReference>
<evidence type="ECO:0000313" key="3">
    <source>
        <dbReference type="Proteomes" id="UP000604825"/>
    </source>
</evidence>
<feature type="compositionally biased region" description="Basic residues" evidence="1">
    <location>
        <begin position="18"/>
        <end position="27"/>
    </location>
</feature>
<protein>
    <submittedName>
        <fullName evidence="2">Uncharacterized protein</fullName>
    </submittedName>
</protein>
<gene>
    <name evidence="2" type="ORF">NCGR_LOCUS17059</name>
</gene>
<feature type="region of interest" description="Disordered" evidence="1">
    <location>
        <begin position="1"/>
        <end position="44"/>
    </location>
</feature>
<reference evidence="2" key="1">
    <citation type="submission" date="2020-10" db="EMBL/GenBank/DDBJ databases">
        <authorList>
            <person name="Han B."/>
            <person name="Lu T."/>
            <person name="Zhao Q."/>
            <person name="Huang X."/>
            <person name="Zhao Y."/>
        </authorList>
    </citation>
    <scope>NUCLEOTIDE SEQUENCE</scope>
</reference>
<sequence>MATGSRESKVAGSTPRWRTGRRKRRSFRLLSEHGEAEESTEEGPYGWAIGGAAAARWRAGVTAYHAWATRRSATLQQQVHACSFSRGGAQPQRFQVPQLQAATSEAMRPYVSKTPIFSPQPFKVHKQGQPDAGFPLLDSEFLQWPRFVEFDDVNGKVLIYSAQDSTYKVFDLKHYMLLSLVSDKNAQEIRSDTLDASFHFDVRSLVSKITELGSTELGSKTDGDSVCARLMLREQFGLLLRGQDH</sequence>
<proteinExistence type="predicted"/>
<evidence type="ECO:0000313" key="2">
    <source>
        <dbReference type="EMBL" id="CAD6224894.1"/>
    </source>
</evidence>
<dbReference type="OrthoDB" id="1747789at2759"/>
<dbReference type="EMBL" id="CAJGYO010000004">
    <property type="protein sequence ID" value="CAD6224894.1"/>
    <property type="molecule type" value="Genomic_DNA"/>
</dbReference>
<name>A0A811NMA5_9POAL</name>
<accession>A0A811NMA5</accession>
<comment type="caution">
    <text evidence="2">The sequence shown here is derived from an EMBL/GenBank/DDBJ whole genome shotgun (WGS) entry which is preliminary data.</text>
</comment>